<dbReference type="EMBL" id="CAJFCJ010000020">
    <property type="protein sequence ID" value="CAD5124054.1"/>
    <property type="molecule type" value="Genomic_DNA"/>
</dbReference>
<sequence>MTDKPTLPRPPTVNVLPAEDERDEGACDLEDNNTLKERAESSASIAGTNVNEDLDKESSVFRRFGTQSRINLEQKVLEWEEEEKERKNQHEEGRLVDGELKFGNDEGSKDPPPERDLALFEGNPLPDQYGNLFPEDGYGVPMEEIDPYLHYKASLLIIYIYPYRSMALKFHFSLTKPLI</sequence>
<accession>A0A7I8W7U4</accession>
<protein>
    <submittedName>
        <fullName evidence="2">Uncharacterized protein</fullName>
    </submittedName>
</protein>
<comment type="caution">
    <text evidence="2">The sequence shown here is derived from an EMBL/GenBank/DDBJ whole genome shotgun (WGS) entry which is preliminary data.</text>
</comment>
<feature type="region of interest" description="Disordered" evidence="1">
    <location>
        <begin position="1"/>
        <end position="53"/>
    </location>
</feature>
<evidence type="ECO:0000313" key="2">
    <source>
        <dbReference type="EMBL" id="CAD5124054.1"/>
    </source>
</evidence>
<dbReference type="AlphaFoldDB" id="A0A7I8W7U4"/>
<reference evidence="2 3" key="1">
    <citation type="submission" date="2020-08" db="EMBL/GenBank/DDBJ databases">
        <authorList>
            <person name="Hejnol A."/>
        </authorList>
    </citation>
    <scope>NUCLEOTIDE SEQUENCE [LARGE SCALE GENOMIC DNA]</scope>
</reference>
<evidence type="ECO:0000313" key="3">
    <source>
        <dbReference type="Proteomes" id="UP000549394"/>
    </source>
</evidence>
<feature type="compositionally biased region" description="Basic and acidic residues" evidence="1">
    <location>
        <begin position="84"/>
        <end position="118"/>
    </location>
</feature>
<dbReference type="Proteomes" id="UP000549394">
    <property type="component" value="Unassembled WGS sequence"/>
</dbReference>
<evidence type="ECO:0000256" key="1">
    <source>
        <dbReference type="SAM" id="MobiDB-lite"/>
    </source>
</evidence>
<feature type="compositionally biased region" description="Polar residues" evidence="1">
    <location>
        <begin position="41"/>
        <end position="51"/>
    </location>
</feature>
<feature type="region of interest" description="Disordered" evidence="1">
    <location>
        <begin position="82"/>
        <end position="118"/>
    </location>
</feature>
<organism evidence="2 3">
    <name type="scientific">Dimorphilus gyrociliatus</name>
    <dbReference type="NCBI Taxonomy" id="2664684"/>
    <lineage>
        <taxon>Eukaryota</taxon>
        <taxon>Metazoa</taxon>
        <taxon>Spiralia</taxon>
        <taxon>Lophotrochozoa</taxon>
        <taxon>Annelida</taxon>
        <taxon>Polychaeta</taxon>
        <taxon>Polychaeta incertae sedis</taxon>
        <taxon>Dinophilidae</taxon>
        <taxon>Dimorphilus</taxon>
    </lineage>
</organism>
<name>A0A7I8W7U4_9ANNE</name>
<keyword evidence="3" id="KW-1185">Reference proteome</keyword>
<proteinExistence type="predicted"/>
<feature type="compositionally biased region" description="Acidic residues" evidence="1">
    <location>
        <begin position="18"/>
        <end position="31"/>
    </location>
</feature>
<gene>
    <name evidence="2" type="ORF">DGYR_LOCUS11654</name>
</gene>